<dbReference type="InterPro" id="IPR013766">
    <property type="entry name" value="Thioredoxin_domain"/>
</dbReference>
<keyword evidence="1" id="KW-0813">Transport</keyword>
<keyword evidence="3" id="KW-0676">Redox-active center</keyword>
<dbReference type="Proteomes" id="UP000594263">
    <property type="component" value="Unplaced"/>
</dbReference>
<evidence type="ECO:0000256" key="3">
    <source>
        <dbReference type="ARBA" id="ARBA00023284"/>
    </source>
</evidence>
<dbReference type="Gramene" id="Kaladp0008s0837.1.v1.1">
    <property type="protein sequence ID" value="Kaladp0008s0837.1.v1.1"/>
    <property type="gene ID" value="Kaladp0008s0837.v1.1"/>
</dbReference>
<dbReference type="PANTHER" id="PTHR10438:SF405">
    <property type="entry name" value="THIOREDOXIN DOMAIN-CONTAINING PROTEIN"/>
    <property type="match status" value="1"/>
</dbReference>
<accession>A0A7N0RDQ9</accession>
<proteinExistence type="predicted"/>
<dbReference type="CDD" id="cd02947">
    <property type="entry name" value="TRX_family"/>
    <property type="match status" value="1"/>
</dbReference>
<dbReference type="SUPFAM" id="SSF52833">
    <property type="entry name" value="Thioredoxin-like"/>
    <property type="match status" value="1"/>
</dbReference>
<dbReference type="AlphaFoldDB" id="A0A7N0RDQ9"/>
<dbReference type="OMA" id="KLYNMRY"/>
<reference evidence="5" key="1">
    <citation type="submission" date="2021-01" db="UniProtKB">
        <authorList>
            <consortium name="EnsemblPlants"/>
        </authorList>
    </citation>
    <scope>IDENTIFICATION</scope>
</reference>
<evidence type="ECO:0000256" key="1">
    <source>
        <dbReference type="ARBA" id="ARBA00022982"/>
    </source>
</evidence>
<dbReference type="Gene3D" id="3.40.30.10">
    <property type="entry name" value="Glutaredoxin"/>
    <property type="match status" value="1"/>
</dbReference>
<sequence length="187" mass="20474">MGRNFVFRVCSLVRRGRTVSSSSVLGYSPPPLVSCRSASFSSASPSRSSVHFNIPKPSIFHYSNFHPFSSAASDSPSNIVLIKTEEELNDAYNKVEADSLPAIFYFTAAWCGPCKMIAPIIKKWSEEFPHVTTFKIDIDEAGLQGVLGKLGITVVPTLHFFHNGKKESEVVGADIGSLNTTAERLFK</sequence>
<feature type="domain" description="Thioredoxin" evidence="4">
    <location>
        <begin position="70"/>
        <end position="187"/>
    </location>
</feature>
<protein>
    <recommendedName>
        <fullName evidence="4">Thioredoxin domain-containing protein</fullName>
    </recommendedName>
</protein>
<dbReference type="InterPro" id="IPR036249">
    <property type="entry name" value="Thioredoxin-like_sf"/>
</dbReference>
<evidence type="ECO:0000256" key="2">
    <source>
        <dbReference type="ARBA" id="ARBA00023157"/>
    </source>
</evidence>
<keyword evidence="6" id="KW-1185">Reference proteome</keyword>
<keyword evidence="1" id="KW-0249">Electron transport</keyword>
<keyword evidence="2" id="KW-1015">Disulfide bond</keyword>
<dbReference type="FunFam" id="3.40.30.10:FF:000245">
    <property type="entry name" value="Thioredoxin"/>
    <property type="match status" value="1"/>
</dbReference>
<dbReference type="EnsemblPlants" id="Kaladp0008s0837.1.v1.1">
    <property type="protein sequence ID" value="Kaladp0008s0837.1.v1.1"/>
    <property type="gene ID" value="Kaladp0008s0837.v1.1"/>
</dbReference>
<evidence type="ECO:0000259" key="4">
    <source>
        <dbReference type="PROSITE" id="PS51352"/>
    </source>
</evidence>
<evidence type="ECO:0000313" key="6">
    <source>
        <dbReference type="Proteomes" id="UP000594263"/>
    </source>
</evidence>
<dbReference type="PANTHER" id="PTHR10438">
    <property type="entry name" value="THIOREDOXIN"/>
    <property type="match status" value="1"/>
</dbReference>
<evidence type="ECO:0000313" key="5">
    <source>
        <dbReference type="EnsemblPlants" id="Kaladp0008s0837.1.v1.1"/>
    </source>
</evidence>
<dbReference type="PROSITE" id="PS51352">
    <property type="entry name" value="THIOREDOXIN_2"/>
    <property type="match status" value="1"/>
</dbReference>
<organism evidence="5 6">
    <name type="scientific">Kalanchoe fedtschenkoi</name>
    <name type="common">Lavender scallops</name>
    <name type="synonym">South American air plant</name>
    <dbReference type="NCBI Taxonomy" id="63787"/>
    <lineage>
        <taxon>Eukaryota</taxon>
        <taxon>Viridiplantae</taxon>
        <taxon>Streptophyta</taxon>
        <taxon>Embryophyta</taxon>
        <taxon>Tracheophyta</taxon>
        <taxon>Spermatophyta</taxon>
        <taxon>Magnoliopsida</taxon>
        <taxon>eudicotyledons</taxon>
        <taxon>Gunneridae</taxon>
        <taxon>Pentapetalae</taxon>
        <taxon>Saxifragales</taxon>
        <taxon>Crassulaceae</taxon>
        <taxon>Kalanchoe</taxon>
    </lineage>
</organism>
<dbReference type="InterPro" id="IPR050620">
    <property type="entry name" value="Thioredoxin_H-type-like"/>
</dbReference>
<dbReference type="Pfam" id="PF00085">
    <property type="entry name" value="Thioredoxin"/>
    <property type="match status" value="1"/>
</dbReference>
<name>A0A7N0RDQ9_KALFE</name>